<dbReference type="FunFam" id="3.10.20.30:FF:000002">
    <property type="entry name" value="GTP pyrophosphokinase (RelA/SpoT)"/>
    <property type="match status" value="1"/>
</dbReference>
<feature type="domain" description="TGS" evidence="4">
    <location>
        <begin position="412"/>
        <end position="473"/>
    </location>
</feature>
<dbReference type="AlphaFoldDB" id="A0A930HND1"/>
<dbReference type="PROSITE" id="PS51831">
    <property type="entry name" value="HD"/>
    <property type="match status" value="1"/>
</dbReference>
<evidence type="ECO:0000313" key="5">
    <source>
        <dbReference type="EMBL" id="MBF1384725.1"/>
    </source>
</evidence>
<dbReference type="CDD" id="cd05399">
    <property type="entry name" value="NT_Rel-Spo_like"/>
    <property type="match status" value="1"/>
</dbReference>
<dbReference type="FunFam" id="1.10.3210.10:FF:000001">
    <property type="entry name" value="GTP pyrophosphokinase RelA"/>
    <property type="match status" value="1"/>
</dbReference>
<dbReference type="Pfam" id="PF13328">
    <property type="entry name" value="HD_4"/>
    <property type="match status" value="1"/>
</dbReference>
<proteinExistence type="inferred from homology"/>
<dbReference type="SUPFAM" id="SSF81271">
    <property type="entry name" value="TGS-like"/>
    <property type="match status" value="1"/>
</dbReference>
<accession>A0A930HND1</accession>
<comment type="similarity">
    <text evidence="2">Belongs to the relA/spoT family.</text>
</comment>
<comment type="pathway">
    <text evidence="1">Purine metabolism.</text>
</comment>
<dbReference type="SMART" id="SM00954">
    <property type="entry name" value="RelA_SpoT"/>
    <property type="match status" value="1"/>
</dbReference>
<dbReference type="Proteomes" id="UP000771736">
    <property type="component" value="Unassembled WGS sequence"/>
</dbReference>
<dbReference type="NCBIfam" id="TIGR00691">
    <property type="entry name" value="spoT_relA"/>
    <property type="match status" value="1"/>
</dbReference>
<dbReference type="Gene3D" id="3.30.70.260">
    <property type="match status" value="1"/>
</dbReference>
<protein>
    <submittedName>
        <fullName evidence="5">Bifunctional (P)ppGpp synthetase/guanosine-3',5'-bis(Diphosphate) 3'-pyrophosphohydrolase</fullName>
    </submittedName>
</protein>
<dbReference type="InterPro" id="IPR002912">
    <property type="entry name" value="ACT_dom"/>
</dbReference>
<dbReference type="PROSITE" id="PS51880">
    <property type="entry name" value="TGS"/>
    <property type="match status" value="1"/>
</dbReference>
<dbReference type="InterPro" id="IPR003607">
    <property type="entry name" value="HD/PDEase_dom"/>
</dbReference>
<gene>
    <name evidence="5" type="ORF">HXN26_07750</name>
</gene>
<dbReference type="Pfam" id="PF04607">
    <property type="entry name" value="RelA_SpoT"/>
    <property type="match status" value="1"/>
</dbReference>
<comment type="caution">
    <text evidence="5">The sequence shown here is derived from an EMBL/GenBank/DDBJ whole genome shotgun (WGS) entry which is preliminary data.</text>
</comment>
<dbReference type="InterPro" id="IPR004811">
    <property type="entry name" value="RelA/Spo_fam"/>
</dbReference>
<organism evidence="5 6">
    <name type="scientific">Prevotella aurantiaca</name>
    <dbReference type="NCBI Taxonomy" id="596085"/>
    <lineage>
        <taxon>Bacteria</taxon>
        <taxon>Pseudomonadati</taxon>
        <taxon>Bacteroidota</taxon>
        <taxon>Bacteroidia</taxon>
        <taxon>Bacteroidales</taxon>
        <taxon>Prevotellaceae</taxon>
        <taxon>Prevotella</taxon>
    </lineage>
</organism>
<dbReference type="Pfam" id="PF13291">
    <property type="entry name" value="ACT_4"/>
    <property type="match status" value="1"/>
</dbReference>
<evidence type="ECO:0000256" key="2">
    <source>
        <dbReference type="RuleBase" id="RU003847"/>
    </source>
</evidence>
<dbReference type="InterPro" id="IPR012675">
    <property type="entry name" value="Beta-grasp_dom_sf"/>
</dbReference>
<dbReference type="CDD" id="cd01668">
    <property type="entry name" value="TGS_RSH"/>
    <property type="match status" value="1"/>
</dbReference>
<dbReference type="PANTHER" id="PTHR21262:SF31">
    <property type="entry name" value="GTP PYROPHOSPHOKINASE"/>
    <property type="match status" value="1"/>
</dbReference>
<dbReference type="Pfam" id="PF02824">
    <property type="entry name" value="TGS"/>
    <property type="match status" value="1"/>
</dbReference>
<dbReference type="InterPro" id="IPR006674">
    <property type="entry name" value="HD_domain"/>
</dbReference>
<feature type="domain" description="HD" evidence="3">
    <location>
        <begin position="64"/>
        <end position="164"/>
    </location>
</feature>
<evidence type="ECO:0000259" key="3">
    <source>
        <dbReference type="PROSITE" id="PS51831"/>
    </source>
</evidence>
<dbReference type="CDD" id="cd00077">
    <property type="entry name" value="HDc"/>
    <property type="match status" value="1"/>
</dbReference>
<comment type="function">
    <text evidence="2">In eubacteria ppGpp (guanosine 3'-diphosphate 5'-diphosphate) is a mediator of the stringent response that coordinates a variety of cellular activities in response to changes in nutritional abundance.</text>
</comment>
<dbReference type="Gene3D" id="3.10.20.30">
    <property type="match status" value="1"/>
</dbReference>
<dbReference type="InterPro" id="IPR033655">
    <property type="entry name" value="TGS_RelA/SpoT"/>
</dbReference>
<dbReference type="InterPro" id="IPR012676">
    <property type="entry name" value="TGS-like"/>
</dbReference>
<dbReference type="SMART" id="SM00471">
    <property type="entry name" value="HDc"/>
    <property type="match status" value="1"/>
</dbReference>
<evidence type="ECO:0000256" key="1">
    <source>
        <dbReference type="ARBA" id="ARBA00025704"/>
    </source>
</evidence>
<dbReference type="InterPro" id="IPR007685">
    <property type="entry name" value="RelA_SpoT"/>
</dbReference>
<dbReference type="GO" id="GO:0015969">
    <property type="term" value="P:guanosine tetraphosphate metabolic process"/>
    <property type="evidence" value="ECO:0007669"/>
    <property type="project" value="InterPro"/>
</dbReference>
<sequence length="769" mass="87206">MEKDNENSKIDEVKEDKLIEDAFQHLLNTYLASPHRKKVDIITKAYHFAKQAHKGVRRLSGEPYILHPIAVAQIACEEIGLGSTSICSALLHDVVEDTDYTVEDIENIFGAKIAMIVDGLTKISGGIFGDKASAQAENFKKLLLTMSDDIRVILIKICDRLHNMRTLASQPANKQYKIAGETLYIYAPLANRLGLNKVKTELEDLSFRYEHPDAYKAIEAKIASTKAQRDTLFDNFTDPIRATLDKMGLKYDIKARVKSPYSIWNKMQTKHVPFEEVYDILAVRIVFSPKSRQEEANECFQIYVAISKLYKSHPDRLRDWVNHPKANGYQALHVTLMSKLGQWIEVQIRSDRMDEIAEQGFAAHWKYKEGAEVTEDEGELNDWLHTIKEILDDPQPDAMDFLDAIKLNLFASEIFVFTPKGEIKMMPAGCTALDFAFQIHTVIGSHCIGAKVNHKLVPLSHKLQSGDQVEILTSKAQRVEKTWINFVSTAKAKGKVLAILRKEAREVQKKGENMLEEWLKKHDFEMTTSVLDRLCDLHEIKKHADLFVAVGEKTIILGDADLDELHGKNKRKQNKVNNVPMWRKYVPFLNRNKAADDDNTNGKEGEKVVTGLIVVDKNLNKKKPIFINEDNIARYIFPNCCHLIPGDDAMGFIDNNDHIEIHNRACPVAAKLKASFGSRILDAKWDMHKTMFFDATIELRGIDRRGMLLDISKVISDQLGINMRNITLKSDNGIVVGNIDMGVHDREDVEVIKESLMAIEGMQSITDIC</sequence>
<dbReference type="InterPro" id="IPR004095">
    <property type="entry name" value="TGS"/>
</dbReference>
<evidence type="ECO:0000313" key="6">
    <source>
        <dbReference type="Proteomes" id="UP000771736"/>
    </source>
</evidence>
<name>A0A930HND1_9BACT</name>
<dbReference type="RefSeq" id="WP_273160338.1">
    <property type="nucleotide sequence ID" value="NZ_JABZSJ010000041.1"/>
</dbReference>
<dbReference type="Gene3D" id="3.30.460.10">
    <property type="entry name" value="Beta Polymerase, domain 2"/>
    <property type="match status" value="1"/>
</dbReference>
<dbReference type="PANTHER" id="PTHR21262">
    <property type="entry name" value="GUANOSINE-3',5'-BIS DIPHOSPHATE 3'-PYROPHOSPHOHYDROLASE"/>
    <property type="match status" value="1"/>
</dbReference>
<dbReference type="CDD" id="cd04876">
    <property type="entry name" value="ACT_RelA-SpoT"/>
    <property type="match status" value="1"/>
</dbReference>
<dbReference type="SUPFAM" id="SSF81301">
    <property type="entry name" value="Nucleotidyltransferase"/>
    <property type="match status" value="1"/>
</dbReference>
<reference evidence="5" key="1">
    <citation type="submission" date="2020-04" db="EMBL/GenBank/DDBJ databases">
        <title>Deep metagenomics examines the oral microbiome during advanced dental caries in children, revealing novel taxa and co-occurrences with host molecules.</title>
        <authorList>
            <person name="Baker J.L."/>
            <person name="Morton J.T."/>
            <person name="Dinis M."/>
            <person name="Alvarez R."/>
            <person name="Tran N.C."/>
            <person name="Knight R."/>
            <person name="Edlund A."/>
        </authorList>
    </citation>
    <scope>NUCLEOTIDE SEQUENCE</scope>
    <source>
        <strain evidence="5">JCVI_44_bin.5</strain>
    </source>
</reference>
<dbReference type="EMBL" id="JABZSJ010000041">
    <property type="protein sequence ID" value="MBF1384725.1"/>
    <property type="molecule type" value="Genomic_DNA"/>
</dbReference>
<dbReference type="Gene3D" id="1.10.3210.10">
    <property type="entry name" value="Hypothetical protein af1432"/>
    <property type="match status" value="1"/>
</dbReference>
<evidence type="ECO:0000259" key="4">
    <source>
        <dbReference type="PROSITE" id="PS51880"/>
    </source>
</evidence>
<dbReference type="SUPFAM" id="SSF109604">
    <property type="entry name" value="HD-domain/PDEase-like"/>
    <property type="match status" value="1"/>
</dbReference>
<dbReference type="GO" id="GO:0005886">
    <property type="term" value="C:plasma membrane"/>
    <property type="evidence" value="ECO:0007669"/>
    <property type="project" value="TreeGrafter"/>
</dbReference>
<dbReference type="InterPro" id="IPR043519">
    <property type="entry name" value="NT_sf"/>
</dbReference>